<sequence>SDKSGNEELAVSLTDWIFKQRGVLRARNIRHYLKKDKSTPRFYTIKNDL</sequence>
<dbReference type="EMBL" id="CAJOBI010089265">
    <property type="protein sequence ID" value="CAF4534097.1"/>
    <property type="molecule type" value="Genomic_DNA"/>
</dbReference>
<protein>
    <submittedName>
        <fullName evidence="1">Uncharacterized protein</fullName>
    </submittedName>
</protein>
<organism evidence="1 3">
    <name type="scientific">Rotaria magnacalcarata</name>
    <dbReference type="NCBI Taxonomy" id="392030"/>
    <lineage>
        <taxon>Eukaryota</taxon>
        <taxon>Metazoa</taxon>
        <taxon>Spiralia</taxon>
        <taxon>Gnathifera</taxon>
        <taxon>Rotifera</taxon>
        <taxon>Eurotatoria</taxon>
        <taxon>Bdelloidea</taxon>
        <taxon>Philodinida</taxon>
        <taxon>Philodinidae</taxon>
        <taxon>Rotaria</taxon>
    </lineage>
</organism>
<feature type="non-terminal residue" evidence="1">
    <location>
        <position position="49"/>
    </location>
</feature>
<evidence type="ECO:0000313" key="3">
    <source>
        <dbReference type="Proteomes" id="UP000676336"/>
    </source>
</evidence>
<proteinExistence type="predicted"/>
<gene>
    <name evidence="1" type="ORF">SMN809_LOCUS36352</name>
    <name evidence="2" type="ORF">SMN809_LOCUS43807</name>
</gene>
<reference evidence="1" key="1">
    <citation type="submission" date="2021-02" db="EMBL/GenBank/DDBJ databases">
        <authorList>
            <person name="Nowell W R."/>
        </authorList>
    </citation>
    <scope>NUCLEOTIDE SEQUENCE</scope>
</reference>
<accession>A0A8S2Y2J7</accession>
<name>A0A8S2Y2J7_9BILA</name>
<evidence type="ECO:0000313" key="2">
    <source>
        <dbReference type="EMBL" id="CAF4719930.1"/>
    </source>
</evidence>
<evidence type="ECO:0000313" key="1">
    <source>
        <dbReference type="EMBL" id="CAF4534097.1"/>
    </source>
</evidence>
<feature type="non-terminal residue" evidence="1">
    <location>
        <position position="1"/>
    </location>
</feature>
<dbReference type="EMBL" id="CAJOBI010130049">
    <property type="protein sequence ID" value="CAF4719930.1"/>
    <property type="molecule type" value="Genomic_DNA"/>
</dbReference>
<comment type="caution">
    <text evidence="1">The sequence shown here is derived from an EMBL/GenBank/DDBJ whole genome shotgun (WGS) entry which is preliminary data.</text>
</comment>
<dbReference type="AlphaFoldDB" id="A0A8S2Y2J7"/>
<dbReference type="Proteomes" id="UP000676336">
    <property type="component" value="Unassembled WGS sequence"/>
</dbReference>